<evidence type="ECO:0008006" key="5">
    <source>
        <dbReference type="Google" id="ProtNLM"/>
    </source>
</evidence>
<reference evidence="3 4" key="1">
    <citation type="journal article" date="2019" name="Int. J. Syst. Evol. Microbiol.">
        <title>The Global Catalogue of Microorganisms (GCM) 10K type strain sequencing project: providing services to taxonomists for standard genome sequencing and annotation.</title>
        <authorList>
            <consortium name="The Broad Institute Genomics Platform"/>
            <consortium name="The Broad Institute Genome Sequencing Center for Infectious Disease"/>
            <person name="Wu L."/>
            <person name="Ma J."/>
        </authorList>
    </citation>
    <scope>NUCLEOTIDE SEQUENCE [LARGE SCALE GENOMIC DNA]</scope>
    <source>
        <strain evidence="3 4">JCM 17504</strain>
    </source>
</reference>
<dbReference type="AlphaFoldDB" id="A0AAV3ULK1"/>
<dbReference type="GeneID" id="68614315"/>
<gene>
    <name evidence="3" type="ORF">GCM10025751_38180</name>
</gene>
<keyword evidence="2" id="KW-1133">Transmembrane helix</keyword>
<dbReference type="SUPFAM" id="SSF110296">
    <property type="entry name" value="Oligoxyloglucan reducing end-specific cellobiohydrolase"/>
    <property type="match status" value="1"/>
</dbReference>
<keyword evidence="4" id="KW-1185">Reference proteome</keyword>
<dbReference type="InterPro" id="IPR015943">
    <property type="entry name" value="WD40/YVTN_repeat-like_dom_sf"/>
</dbReference>
<dbReference type="RefSeq" id="WP_227774058.1">
    <property type="nucleotide sequence ID" value="NZ_BAABKX010000015.1"/>
</dbReference>
<feature type="transmembrane region" description="Helical" evidence="2">
    <location>
        <begin position="21"/>
        <end position="37"/>
    </location>
</feature>
<evidence type="ECO:0000313" key="3">
    <source>
        <dbReference type="EMBL" id="GAA5056827.1"/>
    </source>
</evidence>
<evidence type="ECO:0000256" key="1">
    <source>
        <dbReference type="SAM" id="MobiDB-lite"/>
    </source>
</evidence>
<name>A0AAV3ULK1_9EURY</name>
<accession>A0AAV3ULK1</accession>
<evidence type="ECO:0000313" key="4">
    <source>
        <dbReference type="Proteomes" id="UP001501729"/>
    </source>
</evidence>
<feature type="compositionally biased region" description="Polar residues" evidence="1">
    <location>
        <begin position="78"/>
        <end position="113"/>
    </location>
</feature>
<dbReference type="Proteomes" id="UP001501729">
    <property type="component" value="Unassembled WGS sequence"/>
</dbReference>
<proteinExistence type="predicted"/>
<organism evidence="3 4">
    <name type="scientific">Haladaptatus pallidirubidus</name>
    <dbReference type="NCBI Taxonomy" id="1008152"/>
    <lineage>
        <taxon>Archaea</taxon>
        <taxon>Methanobacteriati</taxon>
        <taxon>Methanobacteriota</taxon>
        <taxon>Stenosarchaea group</taxon>
        <taxon>Halobacteria</taxon>
        <taxon>Halobacteriales</taxon>
        <taxon>Haladaptataceae</taxon>
        <taxon>Haladaptatus</taxon>
    </lineage>
</organism>
<dbReference type="Gene3D" id="2.130.10.10">
    <property type="entry name" value="YVTN repeat-like/Quinoprotein amine dehydrogenase"/>
    <property type="match status" value="1"/>
</dbReference>
<keyword evidence="2" id="KW-0812">Transmembrane</keyword>
<feature type="compositionally biased region" description="Acidic residues" evidence="1">
    <location>
        <begin position="134"/>
        <end position="144"/>
    </location>
</feature>
<evidence type="ECO:0000256" key="2">
    <source>
        <dbReference type="SAM" id="Phobius"/>
    </source>
</evidence>
<dbReference type="EMBL" id="BAABKX010000015">
    <property type="protein sequence ID" value="GAA5056827.1"/>
    <property type="molecule type" value="Genomic_DNA"/>
</dbReference>
<protein>
    <recommendedName>
        <fullName evidence="5">Photosynthesis system II assembly factor Ycf48/Hcf136-like domain-containing protein</fullName>
    </recommendedName>
</protein>
<sequence>MESPATSRRGFVAFYRRYTKTWLHALATASLTAFGMLTFVHRGFAIVAVTTYVIPPIVLYLREADGRDVESTVEETEPTITDNELTTGADSTASRNSAVGRSSETGTIPSVETGSEPANGESNRRSDAELASSDSDDADDTDADAPEKPRWTTAETPTEAVLSDVVVTDARAFALGEGGVVLAADGTDAEWRVVLDDGPGADGFDLRSADASDDGAVWFAGDGGSLGCLDPETGRHTDYSAPSRITDNWTDIAVSGTGDDATILLVNGSGQVLRGRYRDGNLAWGDPEKPGSGSSLCAVTLANGVGYCCDTNDSVFETTDGGETFERIGIESVDGTLTAIGATARGDCAAIDDAGVLHRYDDGNWTPKRLGDDPLRALAWGEFSVACGDGGIVHERVDATTDWEQIRTIADGLRGVAVDSDRAIAVGEGGTVVVRPREG</sequence>
<comment type="caution">
    <text evidence="3">The sequence shown here is derived from an EMBL/GenBank/DDBJ whole genome shotgun (WGS) entry which is preliminary data.</text>
</comment>
<keyword evidence="2" id="KW-0472">Membrane</keyword>
<feature type="region of interest" description="Disordered" evidence="1">
    <location>
        <begin position="70"/>
        <end position="157"/>
    </location>
</feature>